<accession>A0ACC2VIF4</accession>
<gene>
    <name evidence="1" type="ORF">QFC19_006466</name>
</gene>
<evidence type="ECO:0000313" key="2">
    <source>
        <dbReference type="Proteomes" id="UP001241377"/>
    </source>
</evidence>
<sequence>MFAYTKKTLVASLASLAMVNAQLGGNSTLQSAESSITSSCSSDLSSSNGLVTGLQQVVSLYPTVRSVVCLENTSNHTRCITETLYAIQNATGTELSVNGITSLLSGTNTTLLNEIGNLNASVLCTPCTQAMYKAVEARNASVASGTIGKAINTKCGANFTTGNSSSITSGDASASSSAVASGSASASASSGTSGAVSLFATSAGTLGAAVAVLVGVVGVGVIIDVLLTFPQAEMIILTVVRHGESTGMNQAKALGASLAGYRVDAIFASNLLRAAWTAQQIQKHQPPPPPPAAYSALFQEQNFGKAERQPFAAHKGLTGFYREPGRTFKFDQGESLDDVRARAEKAIAQYIEPILEKSKGKQGSDAPHIFVVAHGIFNSEFLGALLARRPPSVHNVSWRGSGMTNTGWTRLELGYADEFPDDDEQAGGGEEDVGTGTAKPTFDNVETSRSGESTTQPTSVPAQPPNLTRTTTASSTRSTASARSVSSHKKEVAPLKVKILATNVTTHLDGIKRQQGGIGSGAHDDKQKDIRSFFAGGG</sequence>
<dbReference type="EMBL" id="JASBWR010000078">
    <property type="protein sequence ID" value="KAJ9098342.1"/>
    <property type="molecule type" value="Genomic_DNA"/>
</dbReference>
<dbReference type="Proteomes" id="UP001241377">
    <property type="component" value="Unassembled WGS sequence"/>
</dbReference>
<comment type="caution">
    <text evidence="1">The sequence shown here is derived from an EMBL/GenBank/DDBJ whole genome shotgun (WGS) entry which is preliminary data.</text>
</comment>
<organism evidence="1 2">
    <name type="scientific">Naganishia cerealis</name>
    <dbReference type="NCBI Taxonomy" id="610337"/>
    <lineage>
        <taxon>Eukaryota</taxon>
        <taxon>Fungi</taxon>
        <taxon>Dikarya</taxon>
        <taxon>Basidiomycota</taxon>
        <taxon>Agaricomycotina</taxon>
        <taxon>Tremellomycetes</taxon>
        <taxon>Filobasidiales</taxon>
        <taxon>Filobasidiaceae</taxon>
        <taxon>Naganishia</taxon>
    </lineage>
</organism>
<protein>
    <submittedName>
        <fullName evidence="1">Uncharacterized protein</fullName>
    </submittedName>
</protein>
<name>A0ACC2VIF4_9TREE</name>
<evidence type="ECO:0000313" key="1">
    <source>
        <dbReference type="EMBL" id="KAJ9098342.1"/>
    </source>
</evidence>
<keyword evidence="2" id="KW-1185">Reference proteome</keyword>
<reference evidence="1" key="1">
    <citation type="submission" date="2023-04" db="EMBL/GenBank/DDBJ databases">
        <title>Draft Genome sequencing of Naganishia species isolated from polar environments using Oxford Nanopore Technology.</title>
        <authorList>
            <person name="Leo P."/>
            <person name="Venkateswaran K."/>
        </authorList>
    </citation>
    <scope>NUCLEOTIDE SEQUENCE</scope>
    <source>
        <strain evidence="1">MNA-CCFEE 5261</strain>
    </source>
</reference>
<proteinExistence type="predicted"/>